<dbReference type="Proteomes" id="UP000281406">
    <property type="component" value="Unassembled WGS sequence"/>
</dbReference>
<evidence type="ECO:0000313" key="1">
    <source>
        <dbReference type="EMBL" id="ROL54306.1"/>
    </source>
</evidence>
<evidence type="ECO:0000313" key="2">
    <source>
        <dbReference type="Proteomes" id="UP000281406"/>
    </source>
</evidence>
<sequence length="81" mass="8889">MIPLCSVYLSKLTEWISELVRAAQKAMFTSKNTNKTDGDSVAAVRSADDKRNCGGVVTLTYLPLNMHLVRSLCDVDGLIRS</sequence>
<keyword evidence="2" id="KW-1185">Reference proteome</keyword>
<accession>A0A3N0Z778</accession>
<name>A0A3N0Z778_ANAGA</name>
<dbReference type="AlphaFoldDB" id="A0A3N0Z778"/>
<gene>
    <name evidence="1" type="ORF">DPX16_10729</name>
</gene>
<organism evidence="1 2">
    <name type="scientific">Anabarilius grahami</name>
    <name type="common">Kanglang fish</name>
    <name type="synonym">Barilius grahami</name>
    <dbReference type="NCBI Taxonomy" id="495550"/>
    <lineage>
        <taxon>Eukaryota</taxon>
        <taxon>Metazoa</taxon>
        <taxon>Chordata</taxon>
        <taxon>Craniata</taxon>
        <taxon>Vertebrata</taxon>
        <taxon>Euteleostomi</taxon>
        <taxon>Actinopterygii</taxon>
        <taxon>Neopterygii</taxon>
        <taxon>Teleostei</taxon>
        <taxon>Ostariophysi</taxon>
        <taxon>Cypriniformes</taxon>
        <taxon>Xenocyprididae</taxon>
        <taxon>Xenocypridinae</taxon>
        <taxon>Xenocypridinae incertae sedis</taxon>
        <taxon>Anabarilius</taxon>
    </lineage>
</organism>
<comment type="caution">
    <text evidence="1">The sequence shown here is derived from an EMBL/GenBank/DDBJ whole genome shotgun (WGS) entry which is preliminary data.</text>
</comment>
<reference evidence="1 2" key="1">
    <citation type="submission" date="2018-10" db="EMBL/GenBank/DDBJ databases">
        <title>Genome assembly for a Yunnan-Guizhou Plateau 3E fish, Anabarilius grahami (Regan), and its evolutionary and genetic applications.</title>
        <authorList>
            <person name="Jiang W."/>
        </authorList>
    </citation>
    <scope>NUCLEOTIDE SEQUENCE [LARGE SCALE GENOMIC DNA]</scope>
    <source>
        <strain evidence="1">AG-KIZ</strain>
        <tissue evidence="1">Muscle</tissue>
    </source>
</reference>
<dbReference type="EMBL" id="RJVU01007007">
    <property type="protein sequence ID" value="ROL54306.1"/>
    <property type="molecule type" value="Genomic_DNA"/>
</dbReference>
<protein>
    <submittedName>
        <fullName evidence="1">Uncharacterized protein</fullName>
    </submittedName>
</protein>
<proteinExistence type="predicted"/>